<name>X1ECY5_9ZZZZ</name>
<evidence type="ECO:0000256" key="1">
    <source>
        <dbReference type="ARBA" id="ARBA00022741"/>
    </source>
</evidence>
<evidence type="ECO:0000256" key="2">
    <source>
        <dbReference type="ARBA" id="ARBA00022840"/>
    </source>
</evidence>
<keyword evidence="1" id="KW-0547">Nucleotide-binding</keyword>
<evidence type="ECO:0000259" key="4">
    <source>
        <dbReference type="PROSITE" id="PS51161"/>
    </source>
</evidence>
<proteinExistence type="predicted"/>
<dbReference type="GO" id="GO:0008270">
    <property type="term" value="F:zinc ion binding"/>
    <property type="evidence" value="ECO:0007669"/>
    <property type="project" value="InterPro"/>
</dbReference>
<comment type="caution">
    <text evidence="5">The sequence shown here is derived from an EMBL/GenBank/DDBJ whole genome shotgun (WGS) entry which is preliminary data.</text>
</comment>
<sequence length="101" mass="11403">MRASKVDDEEVPSAIIGDMVMERLKSLDHIAYIRFASVYREFADITALKQEIDTLVGSEVSESLPTSQLPLLPDDRLVARSRRRGQTRGRRKTNAKTGSRK</sequence>
<keyword evidence="2" id="KW-0067">ATP-binding</keyword>
<dbReference type="GO" id="GO:0045892">
    <property type="term" value="P:negative regulation of DNA-templated transcription"/>
    <property type="evidence" value="ECO:0007669"/>
    <property type="project" value="InterPro"/>
</dbReference>
<dbReference type="EMBL" id="BART01034644">
    <property type="protein sequence ID" value="GAH06528.1"/>
    <property type="molecule type" value="Genomic_DNA"/>
</dbReference>
<accession>X1ECY5</accession>
<dbReference type="PROSITE" id="PS51161">
    <property type="entry name" value="ATP_CONE"/>
    <property type="match status" value="1"/>
</dbReference>
<reference evidence="5" key="1">
    <citation type="journal article" date="2014" name="Front. Microbiol.">
        <title>High frequency of phylogenetically diverse reductive dehalogenase-homologous genes in deep subseafloor sedimentary metagenomes.</title>
        <authorList>
            <person name="Kawai M."/>
            <person name="Futagami T."/>
            <person name="Toyoda A."/>
            <person name="Takaki Y."/>
            <person name="Nishi S."/>
            <person name="Hori S."/>
            <person name="Arai W."/>
            <person name="Tsubouchi T."/>
            <person name="Morono Y."/>
            <person name="Uchiyama I."/>
            <person name="Ito T."/>
            <person name="Fujiyama A."/>
            <person name="Inagaki F."/>
            <person name="Takami H."/>
        </authorList>
    </citation>
    <scope>NUCLEOTIDE SEQUENCE</scope>
    <source>
        <strain evidence="5">Expedition CK06-06</strain>
    </source>
</reference>
<dbReference type="InterPro" id="IPR003796">
    <property type="entry name" value="RNR_NrdR-like"/>
</dbReference>
<protein>
    <recommendedName>
        <fullName evidence="4">ATP-cone domain-containing protein</fullName>
    </recommendedName>
</protein>
<dbReference type="PANTHER" id="PTHR30455">
    <property type="entry name" value="TRANSCRIPTIONAL REPRESSOR NRDR"/>
    <property type="match status" value="1"/>
</dbReference>
<dbReference type="InterPro" id="IPR005144">
    <property type="entry name" value="ATP-cone_dom"/>
</dbReference>
<evidence type="ECO:0000256" key="3">
    <source>
        <dbReference type="SAM" id="MobiDB-lite"/>
    </source>
</evidence>
<gene>
    <name evidence="5" type="ORF">S01H4_59142</name>
</gene>
<dbReference type="AlphaFoldDB" id="X1ECY5"/>
<feature type="compositionally biased region" description="Basic residues" evidence="3">
    <location>
        <begin position="79"/>
        <end position="101"/>
    </location>
</feature>
<feature type="region of interest" description="Disordered" evidence="3">
    <location>
        <begin position="65"/>
        <end position="101"/>
    </location>
</feature>
<dbReference type="PANTHER" id="PTHR30455:SF2">
    <property type="entry name" value="TRANSCRIPTIONAL REPRESSOR NRDR"/>
    <property type="match status" value="1"/>
</dbReference>
<dbReference type="Pfam" id="PF03477">
    <property type="entry name" value="ATP-cone"/>
    <property type="match status" value="1"/>
</dbReference>
<dbReference type="GO" id="GO:0005524">
    <property type="term" value="F:ATP binding"/>
    <property type="evidence" value="ECO:0007669"/>
    <property type="project" value="UniProtKB-KW"/>
</dbReference>
<evidence type="ECO:0000313" key="5">
    <source>
        <dbReference type="EMBL" id="GAH06528.1"/>
    </source>
</evidence>
<feature type="domain" description="ATP-cone" evidence="4">
    <location>
        <begin position="1"/>
        <end position="47"/>
    </location>
</feature>
<organism evidence="5">
    <name type="scientific">marine sediment metagenome</name>
    <dbReference type="NCBI Taxonomy" id="412755"/>
    <lineage>
        <taxon>unclassified sequences</taxon>
        <taxon>metagenomes</taxon>
        <taxon>ecological metagenomes</taxon>
    </lineage>
</organism>